<keyword evidence="3 10" id="KW-0227">DNA damage</keyword>
<feature type="domain" description="RecC C-terminal" evidence="12">
    <location>
        <begin position="881"/>
        <end position="1142"/>
    </location>
</feature>
<evidence type="ECO:0000256" key="3">
    <source>
        <dbReference type="ARBA" id="ARBA00022763"/>
    </source>
</evidence>
<protein>
    <recommendedName>
        <fullName evidence="10">RecBCD enzyme subunit RecC</fullName>
    </recommendedName>
    <alternativeName>
        <fullName evidence="10">Exonuclease V subunit RecC</fullName>
        <shortName evidence="10">ExoV subunit RecC</shortName>
    </alternativeName>
    <alternativeName>
        <fullName evidence="10">Helicase/nuclease RecBCD subunit RecC</fullName>
    </alternativeName>
</protein>
<keyword evidence="14" id="KW-1185">Reference proteome</keyword>
<evidence type="ECO:0000256" key="7">
    <source>
        <dbReference type="ARBA" id="ARBA00022840"/>
    </source>
</evidence>
<evidence type="ECO:0000256" key="5">
    <source>
        <dbReference type="ARBA" id="ARBA00022806"/>
    </source>
</evidence>
<reference evidence="13 14" key="1">
    <citation type="submission" date="2023-11" db="EMBL/GenBank/DDBJ databases">
        <title>MicrobeMod: A computational toolkit for identifying prokaryotic methylation and restriction-modification with nanopore sequencing.</title>
        <authorList>
            <person name="Crits-Christoph A."/>
            <person name="Kang S.C."/>
            <person name="Lee H."/>
            <person name="Ostrov N."/>
        </authorList>
    </citation>
    <scope>NUCLEOTIDE SEQUENCE [LARGE SCALE GENOMIC DNA]</scope>
    <source>
        <strain evidence="13 14">ATCC 49870</strain>
    </source>
</reference>
<dbReference type="Pfam" id="PF17946">
    <property type="entry name" value="RecC_C"/>
    <property type="match status" value="1"/>
</dbReference>
<dbReference type="SUPFAM" id="SSF52980">
    <property type="entry name" value="Restriction endonuclease-like"/>
    <property type="match status" value="1"/>
</dbReference>
<accession>A0ABZ0YT96</accession>
<organism evidence="13 14">
    <name type="scientific">Guyparkeria halophila</name>
    <dbReference type="NCBI Taxonomy" id="47960"/>
    <lineage>
        <taxon>Bacteria</taxon>
        <taxon>Pseudomonadati</taxon>
        <taxon>Pseudomonadota</taxon>
        <taxon>Gammaproteobacteria</taxon>
        <taxon>Chromatiales</taxon>
        <taxon>Thioalkalibacteraceae</taxon>
        <taxon>Guyparkeria</taxon>
    </lineage>
</organism>
<gene>
    <name evidence="10 13" type="primary">recC</name>
    <name evidence="13" type="ORF">SR882_06355</name>
</gene>
<keyword evidence="5 10" id="KW-0347">Helicase</keyword>
<dbReference type="RefSeq" id="WP_322520420.1">
    <property type="nucleotide sequence ID" value="NZ_CP140153.1"/>
</dbReference>
<feature type="compositionally biased region" description="Low complexity" evidence="11">
    <location>
        <begin position="820"/>
        <end position="831"/>
    </location>
</feature>
<dbReference type="InterPro" id="IPR027417">
    <property type="entry name" value="P-loop_NTPase"/>
</dbReference>
<dbReference type="InterPro" id="IPR011335">
    <property type="entry name" value="Restrct_endonuc-II-like"/>
</dbReference>
<dbReference type="Gene3D" id="3.40.50.10930">
    <property type="match status" value="1"/>
</dbReference>
<evidence type="ECO:0000256" key="8">
    <source>
        <dbReference type="ARBA" id="ARBA00023125"/>
    </source>
</evidence>
<feature type="region of interest" description="Disordered" evidence="11">
    <location>
        <begin position="858"/>
        <end position="880"/>
    </location>
</feature>
<dbReference type="Proteomes" id="UP001327459">
    <property type="component" value="Chromosome"/>
</dbReference>
<comment type="subunit">
    <text evidence="10">Heterotrimer of RecB, RecC and RecD. All subunits contribute to DNA-binding.</text>
</comment>
<evidence type="ECO:0000256" key="9">
    <source>
        <dbReference type="ARBA" id="ARBA00023204"/>
    </source>
</evidence>
<keyword evidence="7 10" id="KW-0067">ATP-binding</keyword>
<feature type="region of interest" description="Disordered" evidence="11">
    <location>
        <begin position="814"/>
        <end position="838"/>
    </location>
</feature>
<dbReference type="Pfam" id="PF04257">
    <property type="entry name" value="Exonuc_V_gamma"/>
    <property type="match status" value="1"/>
</dbReference>
<dbReference type="GO" id="GO:0008854">
    <property type="term" value="F:exodeoxyribonuclease V activity"/>
    <property type="evidence" value="ECO:0007669"/>
    <property type="project" value="UniProtKB-EC"/>
</dbReference>
<evidence type="ECO:0000256" key="4">
    <source>
        <dbReference type="ARBA" id="ARBA00022801"/>
    </source>
</evidence>
<keyword evidence="1 10" id="KW-0540">Nuclease</keyword>
<dbReference type="InterPro" id="IPR013986">
    <property type="entry name" value="DExx_box_DNA_helicase_dom_sf"/>
</dbReference>
<dbReference type="PANTHER" id="PTHR30591">
    <property type="entry name" value="RECBCD ENZYME SUBUNIT RECC"/>
    <property type="match status" value="1"/>
</dbReference>
<evidence type="ECO:0000259" key="12">
    <source>
        <dbReference type="Pfam" id="PF17946"/>
    </source>
</evidence>
<sequence length="1210" mass="135801">MTDSTDAHAPITPGFIVLQGNRLEGLRDLLVEWLGRAPLAPLEDERILVQSNGMAQWLRLALGRSRGEGGHGGGLGIATAMDLLLPARLQWQCYRAVLGRQNVPPEAPLDKPRLTWRLLRLLRDPSITADPVFETLSHYIDGDEHRAYQLAARLADQFDQYQVYRADWLERWANHEATLPGPLGEAPAVPAGSSWQPALWRAILNDLSDQPPQADEDRVPTGYAGRALVHQAFLEQAARQTECPTDLPRRIVVFGVSALPPQVLEVLGAISRWTQVIFCLQNPCKHYWGDIVEDRHLFKAAYRRITERKIDANLDDHALHQHAHPLLASWGKQGRDLVRLVDEFDQAPDQAPQRAQGGEALNIDLFDDPQPTHLLGQIQADLLDLRPMREIEAEQRRVDPADASLRFTVAHSPLREVEILQDQLLAAFDADPGLRPRDVIVMVPDMADYAAAINAVFGRIDRDDPRYLPFAISDRPERETHPMLRALDTLLHLPEARLTASEVMDLLEVDALRARFGIVADDVALLRHWIETAGIRWGLDAEHRPEFGLPAGIEQNTWRFGLERLLYAYLAGPEDDWEGIVPVEGMDGMSAAVIGPLYTLVDALGRWRHTLAQAHTPQGWADFFAELLATFFDPDAIPPDEDEANPLTTRESASKLRDRVLDATTGWLEDCRSAAFDQPIGIETARSAWLDRLDEHRLNQRFLVGAVNFATLMPMRAIPFRQVYLLGMSDEAYPRRQPAADFDLMSGRYRPGDRSRREDDRYLFLEALLSARDRLWLSWVGRDIRDNHERPASVLINQLRDHIDRGWSVAGRGNQLGNDLEGTTSSTLTTEHPLQPFSRDYFTPGRPELFSYAREWHQVHDAPPPGPNEASAEQGDEASAPSLADLSLLLKKPWRVYLGRHLDVPPRRQISLPEDDEPFALDALGESQLSAQLLDRMVTRLGGQPMETWTPELLEQRLPEWIAGALQHIAGSGQLPLPPFDESLRREHGEAVGRQLRTWAAFQIRYPDTLAAFHPAEHLAGGDEPVLTGEISDIRLGDDGAVRLKLVPGALHKGKELKWHRLVGEWPYHLAAQLSGRPVTTFLISESDAHKETLSERPVAMQPLAPEDAREHLLALIACWHRAISAPLPAEPRTQIAWLTAKDDFKRRSSARAAFEGTTQYDADLTRLWPAFDTLAAQPDFDVIAQGLYLPLARSTRGEHQKALLTEGEA</sequence>
<dbReference type="InterPro" id="IPR041500">
    <property type="entry name" value="RecC_C"/>
</dbReference>
<keyword evidence="9 10" id="KW-0234">DNA repair</keyword>
<dbReference type="PIRSF" id="PIRSF000980">
    <property type="entry name" value="RecC"/>
    <property type="match status" value="1"/>
</dbReference>
<dbReference type="SUPFAM" id="SSF52540">
    <property type="entry name" value="P-loop containing nucleoside triphosphate hydrolases"/>
    <property type="match status" value="2"/>
</dbReference>
<keyword evidence="4 10" id="KW-0378">Hydrolase</keyword>
<keyword evidence="8 10" id="KW-0238">DNA-binding</keyword>
<evidence type="ECO:0000256" key="11">
    <source>
        <dbReference type="SAM" id="MobiDB-lite"/>
    </source>
</evidence>
<comment type="function">
    <text evidence="10">A helicase/nuclease that prepares dsDNA breaks (DSB) for recombinational DNA repair. Binds to DSBs and unwinds DNA via a highly rapid and processive ATP-dependent bidirectional helicase activity. Unwinds dsDNA until it encounters a Chi (crossover hotspot instigator) sequence from the 3' direction. Cuts ssDNA a few nucleotides 3' to the Chi site. The properties and activities of the enzyme are changed at Chi. The Chi-altered holoenzyme produces a long 3'-ssDNA overhang and facilitates RecA-binding to the ssDNA for homologous DNA recombination and repair. Holoenzyme degrades any linearized DNA that is unable to undergo homologous recombination. In the holoenzyme this subunit recognizes the wild-type Chi sequence, and when added to isolated RecB increases its ATP-dependent helicase processivity.</text>
</comment>
<dbReference type="Gene3D" id="3.40.50.300">
    <property type="entry name" value="P-loop containing nucleotide triphosphate hydrolases"/>
    <property type="match status" value="2"/>
</dbReference>
<evidence type="ECO:0000313" key="13">
    <source>
        <dbReference type="EMBL" id="WQH15391.1"/>
    </source>
</evidence>
<dbReference type="EMBL" id="CP140153">
    <property type="protein sequence ID" value="WQH15391.1"/>
    <property type="molecule type" value="Genomic_DNA"/>
</dbReference>
<dbReference type="HAMAP" id="MF_01486">
    <property type="entry name" value="RecC"/>
    <property type="match status" value="1"/>
</dbReference>
<evidence type="ECO:0000256" key="1">
    <source>
        <dbReference type="ARBA" id="ARBA00022722"/>
    </source>
</evidence>
<comment type="miscellaneous">
    <text evidence="10">In the RecBCD complex, RecB has a slow 3'-5' helicase, an exonuclease activity and loads RecA onto ssDNA, RecD has a fast 5'-3' helicase activity, while RecC stimulates the ATPase and processivity of the RecB helicase and contributes to recognition of the Chi site.</text>
</comment>
<keyword evidence="6 10" id="KW-0269">Exonuclease</keyword>
<proteinExistence type="inferred from homology"/>
<evidence type="ECO:0000256" key="10">
    <source>
        <dbReference type="HAMAP-Rule" id="MF_01486"/>
    </source>
</evidence>
<dbReference type="InterPro" id="IPR006697">
    <property type="entry name" value="RecC"/>
</dbReference>
<keyword evidence="2 10" id="KW-0547">Nucleotide-binding</keyword>
<evidence type="ECO:0000256" key="2">
    <source>
        <dbReference type="ARBA" id="ARBA00022741"/>
    </source>
</evidence>
<evidence type="ECO:0000313" key="14">
    <source>
        <dbReference type="Proteomes" id="UP001327459"/>
    </source>
</evidence>
<name>A0ABZ0YT96_9GAMM</name>
<dbReference type="Gene3D" id="1.10.10.160">
    <property type="match status" value="1"/>
</dbReference>
<comment type="similarity">
    <text evidence="10">Belongs to the RecC family.</text>
</comment>
<dbReference type="PANTHER" id="PTHR30591:SF1">
    <property type="entry name" value="RECBCD ENZYME SUBUNIT RECC"/>
    <property type="match status" value="1"/>
</dbReference>
<evidence type="ECO:0000256" key="6">
    <source>
        <dbReference type="ARBA" id="ARBA00022839"/>
    </source>
</evidence>
<dbReference type="NCBIfam" id="TIGR01450">
    <property type="entry name" value="recC"/>
    <property type="match status" value="1"/>
</dbReference>
<dbReference type="Gene3D" id="1.10.10.990">
    <property type="match status" value="1"/>
</dbReference>